<feature type="region of interest" description="Disordered" evidence="3">
    <location>
        <begin position="218"/>
        <end position="238"/>
    </location>
</feature>
<dbReference type="InterPro" id="IPR036291">
    <property type="entry name" value="NAD(P)-bd_dom_sf"/>
</dbReference>
<comment type="similarity">
    <text evidence="1">Belongs to the TFP11/STIP family.</text>
</comment>
<keyword evidence="2" id="KW-0175">Coiled coil</keyword>
<dbReference type="SUPFAM" id="SSF51735">
    <property type="entry name" value="NAD(P)-binding Rossmann-fold domains"/>
    <property type="match status" value="1"/>
</dbReference>
<protein>
    <recommendedName>
        <fullName evidence="4">G-patch domain-containing protein</fullName>
    </recommendedName>
</protein>
<feature type="coiled-coil region" evidence="2">
    <location>
        <begin position="432"/>
        <end position="459"/>
    </location>
</feature>
<dbReference type="OrthoDB" id="4822at2759"/>
<evidence type="ECO:0000256" key="2">
    <source>
        <dbReference type="SAM" id="Coils"/>
    </source>
</evidence>
<dbReference type="Gene3D" id="3.40.50.720">
    <property type="entry name" value="NAD(P)-binding Rossmann-like Domain"/>
    <property type="match status" value="1"/>
</dbReference>
<dbReference type="PANTHER" id="PTHR23329:SF1">
    <property type="entry name" value="TUFTELIN-INTERACTING PROTEIN 11"/>
    <property type="match status" value="1"/>
</dbReference>
<dbReference type="Pfam" id="PF01585">
    <property type="entry name" value="G-patch"/>
    <property type="match status" value="1"/>
</dbReference>
<evidence type="ECO:0000259" key="4">
    <source>
        <dbReference type="PROSITE" id="PS50174"/>
    </source>
</evidence>
<accession>A0A4U0UY43</accession>
<dbReference type="Pfam" id="PF07842">
    <property type="entry name" value="GCFC"/>
    <property type="match status" value="1"/>
</dbReference>
<dbReference type="Proteomes" id="UP000310066">
    <property type="component" value="Unassembled WGS sequence"/>
</dbReference>
<feature type="region of interest" description="Disordered" evidence="3">
    <location>
        <begin position="278"/>
        <end position="351"/>
    </location>
</feature>
<reference evidence="5 6" key="1">
    <citation type="submission" date="2017-03" db="EMBL/GenBank/DDBJ databases">
        <title>Genomes of endolithic fungi from Antarctica.</title>
        <authorList>
            <person name="Coleine C."/>
            <person name="Masonjones S."/>
            <person name="Stajich J.E."/>
        </authorList>
    </citation>
    <scope>NUCLEOTIDE SEQUENCE [LARGE SCALE GENOMIC DNA]</scope>
    <source>
        <strain evidence="5 6">CCFEE 5311</strain>
    </source>
</reference>
<evidence type="ECO:0000256" key="3">
    <source>
        <dbReference type="SAM" id="MobiDB-lite"/>
    </source>
</evidence>
<dbReference type="AlphaFoldDB" id="A0A4U0UY43"/>
<sequence>MSHSALFLVLGASGGTGKHFVSQVLADGHRVRALVRTPEKLAKLVGDKNRLEVWPGSITDETIDTDKLVKGVDYVVSMLGDVNAQRTAKINTTFVKRLVPSMRQSGVRRFLYQAGGLSRPYQGQLSPLLWGIRYTLARGYAGQHEDNEAVMEYLATEGNDMEWIVHRAGIGSDGPSKGVLERSKSFSVATFVDCATYSHRLVMDDSAVPMNEALKRKHAGAHGPHKAPKLGGVGGGGGGGKMSIAQKMMAKMGYKEGVGLGKEGEGIVNPIEVKLRPQGAGVGAVKERTEQYKQEQRRAAERRGEEYEGSSGEERKARRERKKRAPGGAGTDSGTSTPGGTRRPKTKYKTAADVQAAAPGLDVPPQMLHSLVDATGLTKKLLTNFSGLMTPAAAPADSETERIAKRERLELEAFIEAWHGIQEQKIYAEEHEGQHQVELEQEREELEKLQAIAEAVESLRIGRPSGDSEDGHGSPVSGWETTLQKLEKLQSEHKHELERYSLSEAAVSAVTPVFKQRMASWEPLENPELLVDDLQRIQIVLGIAPKEEIANVTSHDLLDEAYGKSRRQKTTSSYETLVYNIWVPKLRTTITNWDVLDHGPLTAVVQAWRPLLPAFLYGHVMDQLIVPKLTAALQAWDPRKRNHHHKHSNIKHAEPHTYIFPWLPYLPPYQLDAKASSGLLVDVKRRLRQVLEGWDVAAGVLPDLLEWRDLLLSELDHLLVRHMLPRLSLYLSNTFDVDPSDQDLTPLENVFKWRTMFKPEVLARLLIAEFFPKWLATLHLWLTAEDANLEEIGQWFSWWKQQLPEELRNHPDIVVEWEKGTSMINAALDLLDQGAPLSNLPPPAAGPARPIAKELARKLEMPRHQTRQPHTEGMEFKDVVEAWCAEEDLTMLPLREAHPTTGLPLFRITASATGKGGVVAYLKGDIVWAQRKSDRSFYDPVGLDEKLVARAEGK</sequence>
<dbReference type="PANTHER" id="PTHR23329">
    <property type="entry name" value="TUFTELIN-INTERACTING PROTEIN 11-RELATED"/>
    <property type="match status" value="1"/>
</dbReference>
<dbReference type="PROSITE" id="PS50174">
    <property type="entry name" value="G_PATCH"/>
    <property type="match status" value="1"/>
</dbReference>
<gene>
    <name evidence="5" type="ORF">B0A54_07910</name>
</gene>
<dbReference type="InterPro" id="IPR000467">
    <property type="entry name" value="G_patch_dom"/>
</dbReference>
<dbReference type="EMBL" id="NAJP01000030">
    <property type="protein sequence ID" value="TKA40997.1"/>
    <property type="molecule type" value="Genomic_DNA"/>
</dbReference>
<evidence type="ECO:0000256" key="1">
    <source>
        <dbReference type="ARBA" id="ARBA00010900"/>
    </source>
</evidence>
<dbReference type="STRING" id="329885.A0A4U0UY43"/>
<dbReference type="GO" id="GO:0071008">
    <property type="term" value="C:U2-type post-mRNA release spliceosomal complex"/>
    <property type="evidence" value="ECO:0007669"/>
    <property type="project" value="TreeGrafter"/>
</dbReference>
<dbReference type="InterPro" id="IPR045211">
    <property type="entry name" value="TFP11/STIP/Ntr1"/>
</dbReference>
<proteinExistence type="inferred from homology"/>
<dbReference type="SMART" id="SM00443">
    <property type="entry name" value="G_patch"/>
    <property type="match status" value="1"/>
</dbReference>
<name>A0A4U0UY43_9PEZI</name>
<feature type="compositionally biased region" description="Basic and acidic residues" evidence="3">
    <location>
        <begin position="285"/>
        <end position="317"/>
    </location>
</feature>
<comment type="caution">
    <text evidence="5">The sequence shown here is derived from an EMBL/GenBank/DDBJ whole genome shotgun (WGS) entry which is preliminary data.</text>
</comment>
<organism evidence="5 6">
    <name type="scientific">Friedmanniomyces endolithicus</name>
    <dbReference type="NCBI Taxonomy" id="329885"/>
    <lineage>
        <taxon>Eukaryota</taxon>
        <taxon>Fungi</taxon>
        <taxon>Dikarya</taxon>
        <taxon>Ascomycota</taxon>
        <taxon>Pezizomycotina</taxon>
        <taxon>Dothideomycetes</taxon>
        <taxon>Dothideomycetidae</taxon>
        <taxon>Mycosphaerellales</taxon>
        <taxon>Teratosphaeriaceae</taxon>
        <taxon>Friedmanniomyces</taxon>
    </lineage>
</organism>
<dbReference type="InterPro" id="IPR016040">
    <property type="entry name" value="NAD(P)-bd_dom"/>
</dbReference>
<evidence type="ECO:0000313" key="6">
    <source>
        <dbReference type="Proteomes" id="UP000310066"/>
    </source>
</evidence>
<dbReference type="Pfam" id="PF13460">
    <property type="entry name" value="NAD_binding_10"/>
    <property type="match status" value="1"/>
</dbReference>
<feature type="domain" description="G-patch" evidence="4">
    <location>
        <begin position="241"/>
        <end position="287"/>
    </location>
</feature>
<feature type="compositionally biased region" description="Basic residues" evidence="3">
    <location>
        <begin position="218"/>
        <end position="228"/>
    </location>
</feature>
<dbReference type="InterPro" id="IPR022783">
    <property type="entry name" value="GCFC_dom"/>
</dbReference>
<dbReference type="GO" id="GO:0003676">
    <property type="term" value="F:nucleic acid binding"/>
    <property type="evidence" value="ECO:0007669"/>
    <property type="project" value="InterPro"/>
</dbReference>
<evidence type="ECO:0000313" key="5">
    <source>
        <dbReference type="EMBL" id="TKA40997.1"/>
    </source>
</evidence>
<feature type="compositionally biased region" description="Low complexity" evidence="3">
    <location>
        <begin position="332"/>
        <end position="341"/>
    </location>
</feature>
<dbReference type="GO" id="GO:0000390">
    <property type="term" value="P:spliceosomal complex disassembly"/>
    <property type="evidence" value="ECO:0007669"/>
    <property type="project" value="InterPro"/>
</dbReference>